<evidence type="ECO:0000313" key="2">
    <source>
        <dbReference type="EMBL" id="GEM48448.1"/>
    </source>
</evidence>
<dbReference type="PANTHER" id="PTHR40082:SF1">
    <property type="entry name" value="BLR5956 PROTEIN"/>
    <property type="match status" value="1"/>
</dbReference>
<dbReference type="RefSeq" id="WP_146887525.1">
    <property type="nucleotide sequence ID" value="NZ_BJXB01000021.1"/>
</dbReference>
<dbReference type="EMBL" id="BJXB01000021">
    <property type="protein sequence ID" value="GEM48448.1"/>
    <property type="molecule type" value="Genomic_DNA"/>
</dbReference>
<feature type="domain" description="Tetrapyrrole biosynthesis uroporphyrinogen III synthase" evidence="1">
    <location>
        <begin position="19"/>
        <end position="257"/>
    </location>
</feature>
<name>A0A511N7J2_DEIC1</name>
<sequence>MAWFDGLKVLSLETRRREEMLTLIEKYEGVPTVVPSLREVALDTNTELMRFVERLEAGNVDYLVCMTGVGTRMFLRDVVKCYPEALKALRNVNIVIRGNKPLKALKEFGLSGIMVKKPHTWREVQDFLLSISLQDAFVSILEFGEPTPIVLMDSLKEQGATVQSIPVYRCVLPEDPTPLQEAVRGCIRGEFDVLLLSSGTQIVHFLKCARDMGLEFDLRQSLKRMVICSIGPACSEAVGDLDLSMDVEASPHKMGILVRQASENAAGILQQKRPVTSWF</sequence>
<comment type="caution">
    <text evidence="2">The sequence shown here is derived from an EMBL/GenBank/DDBJ whole genome shotgun (WGS) entry which is preliminary data.</text>
</comment>
<protein>
    <recommendedName>
        <fullName evidence="1">Tetrapyrrole biosynthesis uroporphyrinogen III synthase domain-containing protein</fullName>
    </recommendedName>
</protein>
<dbReference type="InterPro" id="IPR003754">
    <property type="entry name" value="4pyrrol_synth_uPrphyn_synth"/>
</dbReference>
<dbReference type="Proteomes" id="UP000321306">
    <property type="component" value="Unassembled WGS sequence"/>
</dbReference>
<dbReference type="InterPro" id="IPR036108">
    <property type="entry name" value="4pyrrol_syn_uPrphyn_synt_sf"/>
</dbReference>
<keyword evidence="3" id="KW-1185">Reference proteome</keyword>
<dbReference type="AlphaFoldDB" id="A0A511N7J2"/>
<accession>A0A511N7J2</accession>
<dbReference type="PANTHER" id="PTHR40082">
    <property type="entry name" value="BLR5956 PROTEIN"/>
    <property type="match status" value="1"/>
</dbReference>
<dbReference type="CDD" id="cd06578">
    <property type="entry name" value="HemD"/>
    <property type="match status" value="1"/>
</dbReference>
<dbReference type="InterPro" id="IPR039793">
    <property type="entry name" value="UROS/Hem4"/>
</dbReference>
<reference evidence="2 3" key="1">
    <citation type="submission" date="2019-07" db="EMBL/GenBank/DDBJ databases">
        <title>Whole genome shotgun sequence of Deinococcus cellulosilyticus NBRC 106333.</title>
        <authorList>
            <person name="Hosoyama A."/>
            <person name="Uohara A."/>
            <person name="Ohji S."/>
            <person name="Ichikawa N."/>
        </authorList>
    </citation>
    <scope>NUCLEOTIDE SEQUENCE [LARGE SCALE GENOMIC DNA]</scope>
    <source>
        <strain evidence="2 3">NBRC 106333</strain>
    </source>
</reference>
<evidence type="ECO:0000313" key="3">
    <source>
        <dbReference type="Proteomes" id="UP000321306"/>
    </source>
</evidence>
<evidence type="ECO:0000259" key="1">
    <source>
        <dbReference type="Pfam" id="PF02602"/>
    </source>
</evidence>
<dbReference type="OrthoDB" id="9775656at2"/>
<dbReference type="GO" id="GO:0004852">
    <property type="term" value="F:uroporphyrinogen-III synthase activity"/>
    <property type="evidence" value="ECO:0007669"/>
    <property type="project" value="InterPro"/>
</dbReference>
<dbReference type="Gene3D" id="3.40.50.10090">
    <property type="match status" value="2"/>
</dbReference>
<organism evidence="2 3">
    <name type="scientific">Deinococcus cellulosilyticus (strain DSM 18568 / NBRC 106333 / KACC 11606 / 5516J-15)</name>
    <dbReference type="NCBI Taxonomy" id="1223518"/>
    <lineage>
        <taxon>Bacteria</taxon>
        <taxon>Thermotogati</taxon>
        <taxon>Deinococcota</taxon>
        <taxon>Deinococci</taxon>
        <taxon>Deinococcales</taxon>
        <taxon>Deinococcaceae</taxon>
        <taxon>Deinococcus</taxon>
    </lineage>
</organism>
<dbReference type="Pfam" id="PF02602">
    <property type="entry name" value="HEM4"/>
    <property type="match status" value="1"/>
</dbReference>
<gene>
    <name evidence="2" type="ORF">DC3_40830</name>
</gene>
<proteinExistence type="predicted"/>
<dbReference type="GO" id="GO:0006780">
    <property type="term" value="P:uroporphyrinogen III biosynthetic process"/>
    <property type="evidence" value="ECO:0007669"/>
    <property type="project" value="InterPro"/>
</dbReference>
<dbReference type="SUPFAM" id="SSF69618">
    <property type="entry name" value="HemD-like"/>
    <property type="match status" value="1"/>
</dbReference>